<feature type="domain" description="Phosphoribosyltransferase" evidence="11">
    <location>
        <begin position="75"/>
        <end position="185"/>
    </location>
</feature>
<evidence type="ECO:0000256" key="7">
    <source>
        <dbReference type="ARBA" id="ARBA00022676"/>
    </source>
</evidence>
<dbReference type="CDD" id="cd06223">
    <property type="entry name" value="PRTases_typeI"/>
    <property type="match status" value="1"/>
</dbReference>
<dbReference type="InterPro" id="IPR023031">
    <property type="entry name" value="OPRT"/>
</dbReference>
<keyword evidence="9" id="KW-0665">Pyrimidine biosynthesis</keyword>
<dbReference type="PANTHER" id="PTHR46683:SF1">
    <property type="entry name" value="OROTATE PHOSPHORIBOSYLTRANSFERASE 1-RELATED"/>
    <property type="match status" value="1"/>
</dbReference>
<protein>
    <recommendedName>
        <fullName evidence="6">Orotate phosphoribosyltransferase</fullName>
        <ecNumber evidence="5">2.4.2.10</ecNumber>
    </recommendedName>
</protein>
<evidence type="ECO:0000256" key="1">
    <source>
        <dbReference type="ARBA" id="ARBA00003769"/>
    </source>
</evidence>
<evidence type="ECO:0000259" key="11">
    <source>
        <dbReference type="Pfam" id="PF00156"/>
    </source>
</evidence>
<evidence type="ECO:0000256" key="2">
    <source>
        <dbReference type="ARBA" id="ARBA00004889"/>
    </source>
</evidence>
<dbReference type="HAMAP" id="MF_01208">
    <property type="entry name" value="PyrE"/>
    <property type="match status" value="1"/>
</dbReference>
<dbReference type="GO" id="GO:0044205">
    <property type="term" value="P:'de novo' UMP biosynthetic process"/>
    <property type="evidence" value="ECO:0007669"/>
    <property type="project" value="UniProtKB-UniPathway"/>
</dbReference>
<name>A0A0G2EPQ4_PHACM</name>
<dbReference type="UniPathway" id="UPA00070">
    <property type="reaction ID" value="UER00119"/>
</dbReference>
<comment type="catalytic activity">
    <reaction evidence="10">
        <text>orotidine 5'-phosphate + diphosphate = orotate + 5-phospho-alpha-D-ribose 1-diphosphate</text>
        <dbReference type="Rhea" id="RHEA:10380"/>
        <dbReference type="ChEBI" id="CHEBI:30839"/>
        <dbReference type="ChEBI" id="CHEBI:33019"/>
        <dbReference type="ChEBI" id="CHEBI:57538"/>
        <dbReference type="ChEBI" id="CHEBI:58017"/>
        <dbReference type="EC" id="2.4.2.10"/>
    </reaction>
</comment>
<dbReference type="Proteomes" id="UP000053317">
    <property type="component" value="Unassembled WGS sequence"/>
</dbReference>
<dbReference type="EC" id="2.4.2.10" evidence="5"/>
<evidence type="ECO:0000256" key="5">
    <source>
        <dbReference type="ARBA" id="ARBA00011971"/>
    </source>
</evidence>
<evidence type="ECO:0000256" key="6">
    <source>
        <dbReference type="ARBA" id="ARBA00014769"/>
    </source>
</evidence>
<evidence type="ECO:0000313" key="12">
    <source>
        <dbReference type="EMBL" id="KKY24106.1"/>
    </source>
</evidence>
<dbReference type="Gene3D" id="3.40.50.2020">
    <property type="match status" value="1"/>
</dbReference>
<dbReference type="InterPro" id="IPR004467">
    <property type="entry name" value="Or_phspho_trans_dom"/>
</dbReference>
<proteinExistence type="inferred from homology"/>
<evidence type="ECO:0000256" key="8">
    <source>
        <dbReference type="ARBA" id="ARBA00022679"/>
    </source>
</evidence>
<dbReference type="Pfam" id="PF00156">
    <property type="entry name" value="Pribosyltran"/>
    <property type="match status" value="1"/>
</dbReference>
<keyword evidence="13" id="KW-1185">Reference proteome</keyword>
<dbReference type="GO" id="GO:0006207">
    <property type="term" value="P:'de novo' pyrimidine nucleobase biosynthetic process"/>
    <property type="evidence" value="ECO:0007669"/>
    <property type="project" value="TreeGrafter"/>
</dbReference>
<comment type="function">
    <text evidence="1">Catalyzes the transfer of a ribosyl phosphate group from 5-phosphoribose 1-diphosphate to orotate, leading to the formation of orotidine monophosphate (OMP).</text>
</comment>
<evidence type="ECO:0000256" key="4">
    <source>
        <dbReference type="ARBA" id="ARBA00011738"/>
    </source>
</evidence>
<dbReference type="InterPro" id="IPR029057">
    <property type="entry name" value="PRTase-like"/>
</dbReference>
<comment type="similarity">
    <text evidence="3">Belongs to the purine/pyrimidine phosphoribosyltransferase family. PyrE subfamily.</text>
</comment>
<dbReference type="AlphaFoldDB" id="A0A0G2EPQ4"/>
<dbReference type="InterPro" id="IPR000836">
    <property type="entry name" value="PRTase_dom"/>
</dbReference>
<dbReference type="GO" id="GO:0005737">
    <property type="term" value="C:cytoplasm"/>
    <property type="evidence" value="ECO:0007669"/>
    <property type="project" value="TreeGrafter"/>
</dbReference>
<evidence type="ECO:0000256" key="10">
    <source>
        <dbReference type="ARBA" id="ARBA00049126"/>
    </source>
</evidence>
<accession>A0A0G2EPQ4</accession>
<keyword evidence="7 12" id="KW-0328">Glycosyltransferase</keyword>
<evidence type="ECO:0000313" key="13">
    <source>
        <dbReference type="Proteomes" id="UP000053317"/>
    </source>
</evidence>
<reference evidence="12 13" key="1">
    <citation type="submission" date="2015-05" db="EMBL/GenBank/DDBJ databases">
        <title>Distinctive expansion of gene families associated with plant cell wall degradation and secondary metabolism in the genomes of grapevine trunk pathogens.</title>
        <authorList>
            <person name="Lawrence D.P."/>
            <person name="Travadon R."/>
            <person name="Rolshausen P.E."/>
            <person name="Baumgartner K."/>
        </authorList>
    </citation>
    <scope>NUCLEOTIDE SEQUENCE [LARGE SCALE GENOMIC DNA]</scope>
    <source>
        <strain evidence="12">UCRPC4</strain>
    </source>
</reference>
<sequence>MTSAADYRSSLVSQLISAKVLTFGEFTLKSGRKSPYFLNSSFLHTSQAVRSTAAAYAQVISTPPFTTSTGEPIFDVLFGPAYKGIPLCASTMTELAHTDKDHKMDRVSYSFNRKEAKDHGEGGTIVGCPLKGRNCLIIDDVITSGKAMREAVEIIQAQEGIVVGVVLLLDRQERLSEEEERSTVGIARETMGVPVKAILELKDLIEVFEAGSVPEVGPEEVKKLKEYRAKYAGKE</sequence>
<reference evidence="12 13" key="2">
    <citation type="submission" date="2015-05" db="EMBL/GenBank/DDBJ databases">
        <authorList>
            <person name="Morales-Cruz A."/>
            <person name="Amrine K.C."/>
            <person name="Cantu D."/>
        </authorList>
    </citation>
    <scope>NUCLEOTIDE SEQUENCE [LARGE SCALE GENOMIC DNA]</scope>
    <source>
        <strain evidence="12">UCRPC4</strain>
    </source>
</reference>
<comment type="pathway">
    <text evidence="2">Pyrimidine metabolism; UMP biosynthesis via de novo pathway; UMP from orotate: step 1/2.</text>
</comment>
<evidence type="ECO:0000256" key="9">
    <source>
        <dbReference type="ARBA" id="ARBA00022975"/>
    </source>
</evidence>
<dbReference type="GO" id="GO:0004588">
    <property type="term" value="F:orotate phosphoribosyltransferase activity"/>
    <property type="evidence" value="ECO:0007669"/>
    <property type="project" value="UniProtKB-EC"/>
</dbReference>
<keyword evidence="8 12" id="KW-0808">Transferase</keyword>
<gene>
    <name evidence="12" type="ORF">UCRPC4_g02572</name>
</gene>
<dbReference type="OrthoDB" id="5553476at2759"/>
<dbReference type="GO" id="GO:0046132">
    <property type="term" value="P:pyrimidine ribonucleoside biosynthetic process"/>
    <property type="evidence" value="ECO:0007669"/>
    <property type="project" value="TreeGrafter"/>
</dbReference>
<dbReference type="EMBL" id="LCWF01000063">
    <property type="protein sequence ID" value="KKY24106.1"/>
    <property type="molecule type" value="Genomic_DNA"/>
</dbReference>
<dbReference type="SUPFAM" id="SSF53271">
    <property type="entry name" value="PRTase-like"/>
    <property type="match status" value="1"/>
</dbReference>
<dbReference type="NCBIfam" id="TIGR00336">
    <property type="entry name" value="pyrE"/>
    <property type="match status" value="1"/>
</dbReference>
<evidence type="ECO:0000256" key="3">
    <source>
        <dbReference type="ARBA" id="ARBA00006340"/>
    </source>
</evidence>
<comment type="caution">
    <text evidence="12">The sequence shown here is derived from an EMBL/GenBank/DDBJ whole genome shotgun (WGS) entry which is preliminary data.</text>
</comment>
<dbReference type="PANTHER" id="PTHR46683">
    <property type="entry name" value="OROTATE PHOSPHORIBOSYLTRANSFERASE 1-RELATED"/>
    <property type="match status" value="1"/>
</dbReference>
<dbReference type="FunFam" id="3.40.50.2020:FF:000008">
    <property type="entry name" value="Orotate phosphoribosyltransferase"/>
    <property type="match status" value="1"/>
</dbReference>
<comment type="subunit">
    <text evidence="4">Homodimer.</text>
</comment>
<organism evidence="12 13">
    <name type="scientific">Phaeomoniella chlamydospora</name>
    <name type="common">Phaeoacremonium chlamydosporum</name>
    <dbReference type="NCBI Taxonomy" id="158046"/>
    <lineage>
        <taxon>Eukaryota</taxon>
        <taxon>Fungi</taxon>
        <taxon>Dikarya</taxon>
        <taxon>Ascomycota</taxon>
        <taxon>Pezizomycotina</taxon>
        <taxon>Eurotiomycetes</taxon>
        <taxon>Chaetothyriomycetidae</taxon>
        <taxon>Phaeomoniellales</taxon>
        <taxon>Phaeomoniellaceae</taxon>
        <taxon>Phaeomoniella</taxon>
    </lineage>
</organism>